<evidence type="ECO:0000256" key="6">
    <source>
        <dbReference type="SAM" id="MobiDB-lite"/>
    </source>
</evidence>
<sequence>MHFVSADFDLKSYTLEIASFPGKHTGVRIADLVLSLMQQWELDALRLTKIVGDNGSNVIKACKEMDVNHFGCIANSLHLVVSGALAKTRDEVRASINRAEAHTVAFNDVAEPEADGEQWEEDPTIEIQAIDDVERELESTSLSGSASIEFDAESFDLETDDCLDEGMLDGCLSERAAARIMDVMKQAMAETRKHVASFRKIVTYFNKSAKAKAKLEVLQDVPVPVTVIADVATRWNSTHQMIRRLLQLRPALQRFMAYVQTSSGREEFSDVTIARPTGEMWFHIQCLEKLLVSFDGMTKLISGESYATLPLVLPCLRLLEKRLANKYIFTRVSPAHVGEPYYNATLKRMQLVRRLFLILLRKRFKNPPLDVTSCCLLDPQFANGEFLSTAEREASEQFLVSEAMRLAGANVVDADTNSSFEVYSEDDEDFASELLGLKQWTPEPDAPEGLPLREQVKAELKLYFAKCKLRDKTKKQNKSRDKSMAKTPARLDNALIWWKVNENDFPYLAPVVRKYFGIVATSVPSERCFSTSGNTITARRNRLSGANVRDIIFIHDNSVEEKQDDDQETQDSLQTQRF</sequence>
<evidence type="ECO:0000259" key="7">
    <source>
        <dbReference type="Pfam" id="PF05699"/>
    </source>
</evidence>
<dbReference type="GO" id="GO:0005634">
    <property type="term" value="C:nucleus"/>
    <property type="evidence" value="ECO:0007669"/>
    <property type="project" value="UniProtKB-SubCell"/>
</dbReference>
<dbReference type="SUPFAM" id="SSF53098">
    <property type="entry name" value="Ribonuclease H-like"/>
    <property type="match status" value="1"/>
</dbReference>
<dbReference type="GO" id="GO:0046983">
    <property type="term" value="F:protein dimerization activity"/>
    <property type="evidence" value="ECO:0007669"/>
    <property type="project" value="InterPro"/>
</dbReference>
<dbReference type="InterPro" id="IPR052035">
    <property type="entry name" value="ZnF_BED_domain_contain"/>
</dbReference>
<evidence type="ECO:0000256" key="2">
    <source>
        <dbReference type="ARBA" id="ARBA00022723"/>
    </source>
</evidence>
<dbReference type="PANTHER" id="PTHR46481:SF10">
    <property type="entry name" value="ZINC FINGER BED DOMAIN-CONTAINING PROTEIN 39"/>
    <property type="match status" value="1"/>
</dbReference>
<comment type="caution">
    <text evidence="8">The sequence shown here is derived from an EMBL/GenBank/DDBJ whole genome shotgun (WGS) entry which is preliminary data.</text>
</comment>
<evidence type="ECO:0000256" key="3">
    <source>
        <dbReference type="ARBA" id="ARBA00022771"/>
    </source>
</evidence>
<dbReference type="InterPro" id="IPR008906">
    <property type="entry name" value="HATC_C_dom"/>
</dbReference>
<dbReference type="GO" id="GO:0008270">
    <property type="term" value="F:zinc ion binding"/>
    <property type="evidence" value="ECO:0007669"/>
    <property type="project" value="UniProtKB-KW"/>
</dbReference>
<keyword evidence="3" id="KW-0863">Zinc-finger</keyword>
<dbReference type="Proteomes" id="UP000460718">
    <property type="component" value="Unassembled WGS sequence"/>
</dbReference>
<keyword evidence="2" id="KW-0479">Metal-binding</keyword>
<keyword evidence="5" id="KW-0539">Nucleus</keyword>
<feature type="domain" description="HAT C-terminal dimerisation" evidence="7">
    <location>
        <begin position="493"/>
        <end position="557"/>
    </location>
</feature>
<protein>
    <recommendedName>
        <fullName evidence="7">HAT C-terminal dimerisation domain-containing protein</fullName>
    </recommendedName>
</protein>
<keyword evidence="4" id="KW-0862">Zinc</keyword>
<dbReference type="AlphaFoldDB" id="A0A6A3H5V7"/>
<name>A0A6A3H5V7_9STRA</name>
<accession>A0A6A3H5V7</accession>
<reference evidence="8 9" key="1">
    <citation type="submission" date="2018-09" db="EMBL/GenBank/DDBJ databases">
        <title>Genomic investigation of the strawberry pathogen Phytophthora fragariae indicates pathogenicity is determined by transcriptional variation in three key races.</title>
        <authorList>
            <person name="Adams T.M."/>
            <person name="Armitage A.D."/>
            <person name="Sobczyk M.K."/>
            <person name="Bates H.J."/>
            <person name="Dunwell J.M."/>
            <person name="Nellist C.F."/>
            <person name="Harrison R.J."/>
        </authorList>
    </citation>
    <scope>NUCLEOTIDE SEQUENCE [LARGE SCALE GENOMIC DNA]</scope>
    <source>
        <strain evidence="8 9">SCRP245</strain>
    </source>
</reference>
<feature type="region of interest" description="Disordered" evidence="6">
    <location>
        <begin position="559"/>
        <end position="578"/>
    </location>
</feature>
<evidence type="ECO:0000313" key="9">
    <source>
        <dbReference type="Proteomes" id="UP000460718"/>
    </source>
</evidence>
<dbReference type="PANTHER" id="PTHR46481">
    <property type="entry name" value="ZINC FINGER BED DOMAIN-CONTAINING PROTEIN 4"/>
    <property type="match status" value="1"/>
</dbReference>
<evidence type="ECO:0000256" key="1">
    <source>
        <dbReference type="ARBA" id="ARBA00004123"/>
    </source>
</evidence>
<evidence type="ECO:0000313" key="8">
    <source>
        <dbReference type="EMBL" id="KAE8964373.1"/>
    </source>
</evidence>
<organism evidence="8 9">
    <name type="scientific">Phytophthora fragariae</name>
    <dbReference type="NCBI Taxonomy" id="53985"/>
    <lineage>
        <taxon>Eukaryota</taxon>
        <taxon>Sar</taxon>
        <taxon>Stramenopiles</taxon>
        <taxon>Oomycota</taxon>
        <taxon>Peronosporomycetes</taxon>
        <taxon>Peronosporales</taxon>
        <taxon>Peronosporaceae</taxon>
        <taxon>Phytophthora</taxon>
    </lineage>
</organism>
<proteinExistence type="predicted"/>
<evidence type="ECO:0000256" key="4">
    <source>
        <dbReference type="ARBA" id="ARBA00022833"/>
    </source>
</evidence>
<dbReference type="Pfam" id="PF05699">
    <property type="entry name" value="Dimer_Tnp_hAT"/>
    <property type="match status" value="1"/>
</dbReference>
<dbReference type="InterPro" id="IPR012337">
    <property type="entry name" value="RNaseH-like_sf"/>
</dbReference>
<gene>
    <name evidence="8" type="ORF">PF011_g28696</name>
</gene>
<comment type="subcellular location">
    <subcellularLocation>
        <location evidence="1">Nucleus</location>
    </subcellularLocation>
</comment>
<dbReference type="EMBL" id="QXFW01004782">
    <property type="protein sequence ID" value="KAE8964373.1"/>
    <property type="molecule type" value="Genomic_DNA"/>
</dbReference>
<evidence type="ECO:0000256" key="5">
    <source>
        <dbReference type="ARBA" id="ARBA00023242"/>
    </source>
</evidence>